<evidence type="ECO:0008006" key="4">
    <source>
        <dbReference type="Google" id="ProtNLM"/>
    </source>
</evidence>
<keyword evidence="3" id="KW-1185">Reference proteome</keyword>
<dbReference type="AlphaFoldDB" id="A0A0D0C6D9"/>
<protein>
    <recommendedName>
        <fullName evidence="4">BTB domain-containing protein</fullName>
    </recommendedName>
</protein>
<dbReference type="SUPFAM" id="SSF54695">
    <property type="entry name" value="POZ domain"/>
    <property type="match status" value="1"/>
</dbReference>
<feature type="compositionally biased region" description="Basic residues" evidence="1">
    <location>
        <begin position="284"/>
        <end position="294"/>
    </location>
</feature>
<dbReference type="Proteomes" id="UP000053593">
    <property type="component" value="Unassembled WGS sequence"/>
</dbReference>
<sequence>MVTASLPQPTASQINGVEPTTPTAENSLPSVLNDVMEKANPFTEVQTASYPRDNSFYHDHRVFLVDGVLFRFQINILAAESEHWSAMMDLPMEPSSKEGLDDQHPIHIDGVLKEDFRQLLRVLSPPQRFMEPVPKLTFSEWTSVLKLADMWCMDKVKNHAISTMNGLPNIDPVDKVVIARKFDIRSWLTPSFNEILRRPQSFTKTDLERLGDTTFFLLLQFRERLRPYNTYYGGWGNIDWRLDGGRETMNFDFTQLIEKELPDYQVAPPLDESDPDSPELSNGKRTKKKIVRRV</sequence>
<accession>A0A0D0C6D9</accession>
<dbReference type="EMBL" id="KN834763">
    <property type="protein sequence ID" value="KIK63706.1"/>
    <property type="molecule type" value="Genomic_DNA"/>
</dbReference>
<feature type="region of interest" description="Disordered" evidence="1">
    <location>
        <begin position="265"/>
        <end position="294"/>
    </location>
</feature>
<dbReference type="Gene3D" id="3.30.710.10">
    <property type="entry name" value="Potassium Channel Kv1.1, Chain A"/>
    <property type="match status" value="1"/>
</dbReference>
<name>A0A0D0C6D9_9AGAR</name>
<dbReference type="InterPro" id="IPR011333">
    <property type="entry name" value="SKP1/BTB/POZ_sf"/>
</dbReference>
<organism evidence="2 3">
    <name type="scientific">Collybiopsis luxurians FD-317 M1</name>
    <dbReference type="NCBI Taxonomy" id="944289"/>
    <lineage>
        <taxon>Eukaryota</taxon>
        <taxon>Fungi</taxon>
        <taxon>Dikarya</taxon>
        <taxon>Basidiomycota</taxon>
        <taxon>Agaricomycotina</taxon>
        <taxon>Agaricomycetes</taxon>
        <taxon>Agaricomycetidae</taxon>
        <taxon>Agaricales</taxon>
        <taxon>Marasmiineae</taxon>
        <taxon>Omphalotaceae</taxon>
        <taxon>Collybiopsis</taxon>
        <taxon>Collybiopsis luxurians</taxon>
    </lineage>
</organism>
<proteinExistence type="predicted"/>
<feature type="region of interest" description="Disordered" evidence="1">
    <location>
        <begin position="1"/>
        <end position="28"/>
    </location>
</feature>
<evidence type="ECO:0000313" key="2">
    <source>
        <dbReference type="EMBL" id="KIK63706.1"/>
    </source>
</evidence>
<gene>
    <name evidence="2" type="ORF">GYMLUDRAFT_40771</name>
</gene>
<evidence type="ECO:0000256" key="1">
    <source>
        <dbReference type="SAM" id="MobiDB-lite"/>
    </source>
</evidence>
<reference evidence="2 3" key="1">
    <citation type="submission" date="2014-04" db="EMBL/GenBank/DDBJ databases">
        <title>Evolutionary Origins and Diversification of the Mycorrhizal Mutualists.</title>
        <authorList>
            <consortium name="DOE Joint Genome Institute"/>
            <consortium name="Mycorrhizal Genomics Consortium"/>
            <person name="Kohler A."/>
            <person name="Kuo A."/>
            <person name="Nagy L.G."/>
            <person name="Floudas D."/>
            <person name="Copeland A."/>
            <person name="Barry K.W."/>
            <person name="Cichocki N."/>
            <person name="Veneault-Fourrey C."/>
            <person name="LaButti K."/>
            <person name="Lindquist E.A."/>
            <person name="Lipzen A."/>
            <person name="Lundell T."/>
            <person name="Morin E."/>
            <person name="Murat C."/>
            <person name="Riley R."/>
            <person name="Ohm R."/>
            <person name="Sun H."/>
            <person name="Tunlid A."/>
            <person name="Henrissat B."/>
            <person name="Grigoriev I.V."/>
            <person name="Hibbett D.S."/>
            <person name="Martin F."/>
        </authorList>
    </citation>
    <scope>NUCLEOTIDE SEQUENCE [LARGE SCALE GENOMIC DNA]</scope>
    <source>
        <strain evidence="2 3">FD-317 M1</strain>
    </source>
</reference>
<evidence type="ECO:0000313" key="3">
    <source>
        <dbReference type="Proteomes" id="UP000053593"/>
    </source>
</evidence>
<dbReference type="OrthoDB" id="2593747at2759"/>
<dbReference type="HOGENOM" id="CLU_047592_2_1_1"/>